<evidence type="ECO:0000313" key="1">
    <source>
        <dbReference type="EMBL" id="KAL2817856.1"/>
    </source>
</evidence>
<name>A0ABR4HR33_9EURO</name>
<accession>A0ABR4HR33</accession>
<dbReference type="Gene3D" id="3.90.190.10">
    <property type="entry name" value="Protein tyrosine phosphatase superfamily"/>
    <property type="match status" value="1"/>
</dbReference>
<dbReference type="SUPFAM" id="SSF52799">
    <property type="entry name" value="(Phosphotyrosine protein) phosphatases II"/>
    <property type="match status" value="1"/>
</dbReference>
<proteinExistence type="predicted"/>
<gene>
    <name evidence="1" type="ORF">BJX63DRAFT_385223</name>
</gene>
<dbReference type="InterPro" id="IPR029021">
    <property type="entry name" value="Prot-tyrosine_phosphatase-like"/>
</dbReference>
<organism evidence="1 2">
    <name type="scientific">Aspergillus granulosus</name>
    <dbReference type="NCBI Taxonomy" id="176169"/>
    <lineage>
        <taxon>Eukaryota</taxon>
        <taxon>Fungi</taxon>
        <taxon>Dikarya</taxon>
        <taxon>Ascomycota</taxon>
        <taxon>Pezizomycotina</taxon>
        <taxon>Eurotiomycetes</taxon>
        <taxon>Eurotiomycetidae</taxon>
        <taxon>Eurotiales</taxon>
        <taxon>Aspergillaceae</taxon>
        <taxon>Aspergillus</taxon>
        <taxon>Aspergillus subgen. Nidulantes</taxon>
    </lineage>
</organism>
<protein>
    <submittedName>
        <fullName evidence="1">Uncharacterized protein</fullName>
    </submittedName>
</protein>
<keyword evidence="2" id="KW-1185">Reference proteome</keyword>
<reference evidence="1 2" key="1">
    <citation type="submission" date="2024-07" db="EMBL/GenBank/DDBJ databases">
        <title>Section-level genome sequencing and comparative genomics of Aspergillus sections Usti and Cavernicolus.</title>
        <authorList>
            <consortium name="Lawrence Berkeley National Laboratory"/>
            <person name="Nybo J.L."/>
            <person name="Vesth T.C."/>
            <person name="Theobald S."/>
            <person name="Frisvad J.C."/>
            <person name="Larsen T.O."/>
            <person name="Kjaerboelling I."/>
            <person name="Rothschild-Mancinelli K."/>
            <person name="Lyhne E.K."/>
            <person name="Kogle M.E."/>
            <person name="Barry K."/>
            <person name="Clum A."/>
            <person name="Na H."/>
            <person name="Ledsgaard L."/>
            <person name="Lin J."/>
            <person name="Lipzen A."/>
            <person name="Kuo A."/>
            <person name="Riley R."/>
            <person name="Mondo S."/>
            <person name="Labutti K."/>
            <person name="Haridas S."/>
            <person name="Pangalinan J."/>
            <person name="Salamov A.A."/>
            <person name="Simmons B.A."/>
            <person name="Magnuson J.K."/>
            <person name="Chen J."/>
            <person name="Drula E."/>
            <person name="Henrissat B."/>
            <person name="Wiebenga A."/>
            <person name="Lubbers R.J."/>
            <person name="Gomes A.C."/>
            <person name="Makela M.R."/>
            <person name="Stajich J."/>
            <person name="Grigoriev I.V."/>
            <person name="Mortensen U.H."/>
            <person name="De Vries R.P."/>
            <person name="Baker S.E."/>
            <person name="Andersen M.R."/>
        </authorList>
    </citation>
    <scope>NUCLEOTIDE SEQUENCE [LARGE SCALE GENOMIC DNA]</scope>
    <source>
        <strain evidence="1 2">CBS 588.65</strain>
    </source>
</reference>
<dbReference type="EMBL" id="JBFXLT010000016">
    <property type="protein sequence ID" value="KAL2817856.1"/>
    <property type="molecule type" value="Genomic_DNA"/>
</dbReference>
<dbReference type="Proteomes" id="UP001610334">
    <property type="component" value="Unassembled WGS sequence"/>
</dbReference>
<evidence type="ECO:0000313" key="2">
    <source>
        <dbReference type="Proteomes" id="UP001610334"/>
    </source>
</evidence>
<comment type="caution">
    <text evidence="1">The sequence shown here is derived from an EMBL/GenBank/DDBJ whole genome shotgun (WGS) entry which is preliminary data.</text>
</comment>
<sequence length="59" mass="6900">MLQESHINAIVSLTNAQWVWWNIVTREAVPEHRHTWVQCVDSSTQDLLAYISDICDFID</sequence>